<dbReference type="Gene3D" id="3.60.15.10">
    <property type="entry name" value="Ribonuclease Z/Hydroxyacylglutathione hydrolase-like"/>
    <property type="match status" value="1"/>
</dbReference>
<dbReference type="HOGENOM" id="CLU_030571_7_1_0"/>
<dbReference type="CDD" id="cd00158">
    <property type="entry name" value="RHOD"/>
    <property type="match status" value="2"/>
</dbReference>
<name>A0A068NNC6_FIMGI</name>
<gene>
    <name evidence="3" type="ORF">OP10G_0892</name>
</gene>
<evidence type="ECO:0000313" key="4">
    <source>
        <dbReference type="Proteomes" id="UP000027982"/>
    </source>
</evidence>
<organism evidence="3 4">
    <name type="scientific">Fimbriimonas ginsengisoli Gsoil 348</name>
    <dbReference type="NCBI Taxonomy" id="661478"/>
    <lineage>
        <taxon>Bacteria</taxon>
        <taxon>Bacillati</taxon>
        <taxon>Armatimonadota</taxon>
        <taxon>Fimbriimonadia</taxon>
        <taxon>Fimbriimonadales</taxon>
        <taxon>Fimbriimonadaceae</taxon>
        <taxon>Fimbriimonas</taxon>
    </lineage>
</organism>
<dbReference type="GO" id="GO:0046872">
    <property type="term" value="F:metal ion binding"/>
    <property type="evidence" value="ECO:0007669"/>
    <property type="project" value="UniProtKB-KW"/>
</dbReference>
<dbReference type="GO" id="GO:0070813">
    <property type="term" value="P:hydrogen sulfide metabolic process"/>
    <property type="evidence" value="ECO:0007669"/>
    <property type="project" value="TreeGrafter"/>
</dbReference>
<keyword evidence="1" id="KW-0479">Metal-binding</keyword>
<keyword evidence="4" id="KW-1185">Reference proteome</keyword>
<dbReference type="PROSITE" id="PS50206">
    <property type="entry name" value="RHODANESE_3"/>
    <property type="match status" value="2"/>
</dbReference>
<dbReference type="RefSeq" id="WP_025227099.1">
    <property type="nucleotide sequence ID" value="NZ_CP007139.1"/>
</dbReference>
<reference evidence="3 4" key="1">
    <citation type="journal article" date="2014" name="PLoS ONE">
        <title>The first complete genome sequence of the class fimbriimonadia in the phylum armatimonadetes.</title>
        <authorList>
            <person name="Hu Z.Y."/>
            <person name="Wang Y.Z."/>
            <person name="Im W.T."/>
            <person name="Wang S.Y."/>
            <person name="Zhao G.P."/>
            <person name="Zheng H.J."/>
            <person name="Quan Z.X."/>
        </authorList>
    </citation>
    <scope>NUCLEOTIDE SEQUENCE [LARGE SCALE GENOMIC DNA]</scope>
    <source>
        <strain evidence="3">Gsoil 348</strain>
    </source>
</reference>
<evidence type="ECO:0000256" key="1">
    <source>
        <dbReference type="ARBA" id="ARBA00022723"/>
    </source>
</evidence>
<protein>
    <submittedName>
        <fullName evidence="3">Rhodanese-like protein</fullName>
    </submittedName>
</protein>
<feature type="domain" description="Rhodanese" evidence="2">
    <location>
        <begin position="267"/>
        <end position="357"/>
    </location>
</feature>
<evidence type="ECO:0000259" key="2">
    <source>
        <dbReference type="PROSITE" id="PS50206"/>
    </source>
</evidence>
<proteinExistence type="predicted"/>
<dbReference type="SMART" id="SM00849">
    <property type="entry name" value="Lactamase_B"/>
    <property type="match status" value="1"/>
</dbReference>
<dbReference type="GO" id="GO:0050313">
    <property type="term" value="F:sulfur dioxygenase activity"/>
    <property type="evidence" value="ECO:0007669"/>
    <property type="project" value="InterPro"/>
</dbReference>
<dbReference type="SMART" id="SM00450">
    <property type="entry name" value="RHOD"/>
    <property type="match status" value="2"/>
</dbReference>
<dbReference type="Pfam" id="PF00581">
    <property type="entry name" value="Rhodanese"/>
    <property type="match status" value="2"/>
</dbReference>
<dbReference type="GO" id="GO:0006749">
    <property type="term" value="P:glutathione metabolic process"/>
    <property type="evidence" value="ECO:0007669"/>
    <property type="project" value="InterPro"/>
</dbReference>
<feature type="domain" description="Rhodanese" evidence="2">
    <location>
        <begin position="378"/>
        <end position="456"/>
    </location>
</feature>
<dbReference type="AlphaFoldDB" id="A0A068NNC6"/>
<dbReference type="PANTHER" id="PTHR43084:SF1">
    <property type="entry name" value="PERSULFIDE DIOXYGENASE ETHE1, MITOCHONDRIAL"/>
    <property type="match status" value="1"/>
</dbReference>
<dbReference type="OrthoDB" id="9784009at2"/>
<dbReference type="FunFam" id="3.60.15.10:FF:000030">
    <property type="entry name" value="Metallo-beta-lactamase family protein"/>
    <property type="match status" value="1"/>
</dbReference>
<dbReference type="InterPro" id="IPR036873">
    <property type="entry name" value="Rhodanese-like_dom_sf"/>
</dbReference>
<dbReference type="InterPro" id="IPR044528">
    <property type="entry name" value="POD-like_MBL-fold"/>
</dbReference>
<dbReference type="KEGG" id="fgi:OP10G_0892"/>
<dbReference type="SUPFAM" id="SSF52821">
    <property type="entry name" value="Rhodanese/Cell cycle control phosphatase"/>
    <property type="match status" value="2"/>
</dbReference>
<accession>A0A068NNC6</accession>
<dbReference type="InterPro" id="IPR001763">
    <property type="entry name" value="Rhodanese-like_dom"/>
</dbReference>
<dbReference type="Pfam" id="PF00753">
    <property type="entry name" value="Lactamase_B"/>
    <property type="match status" value="1"/>
</dbReference>
<dbReference type="PANTHER" id="PTHR43084">
    <property type="entry name" value="PERSULFIDE DIOXYGENASE ETHE1"/>
    <property type="match status" value="1"/>
</dbReference>
<dbReference type="InterPro" id="IPR051682">
    <property type="entry name" value="Mito_Persulfide_Diox"/>
</dbReference>
<dbReference type="Gene3D" id="3.40.250.10">
    <property type="entry name" value="Rhodanese-like domain"/>
    <property type="match status" value="2"/>
</dbReference>
<dbReference type="InterPro" id="IPR001279">
    <property type="entry name" value="Metallo-B-lactamas"/>
</dbReference>
<evidence type="ECO:0000313" key="3">
    <source>
        <dbReference type="EMBL" id="AIE84260.1"/>
    </source>
</evidence>
<dbReference type="CDD" id="cd07724">
    <property type="entry name" value="POD-like_MBL-fold"/>
    <property type="match status" value="1"/>
</dbReference>
<dbReference type="SUPFAM" id="SSF56281">
    <property type="entry name" value="Metallo-hydrolase/oxidoreductase"/>
    <property type="match status" value="1"/>
</dbReference>
<dbReference type="eggNOG" id="COG2897">
    <property type="taxonomic scope" value="Bacteria"/>
</dbReference>
<dbReference type="InterPro" id="IPR036866">
    <property type="entry name" value="RibonucZ/Hydroxyglut_hydro"/>
</dbReference>
<sequence length="457" mass="49287">MFFQPYYLACLAHASYMIGDGGEAVVVDPQRDVDDYISDAAAAGLRIAHIIETHLHADFVSGHVELAERTGATIHVCHLANAEYRHNPVRDGDEIHVGGLTLQILETPGHTPESISIVAYDEGAPAKLFSGDTLFIGEVGRPDLAGWRGHSRDEMALDMFRSLRDKILTLPDSVEVWPAHGAGSACGKSISDERTSTLGRQKRENWGLRMVAEGDQAGFLRELTSGLPSIPAYFPHDVVTNRRGAASIDQVTNVARALSADEVEAEVTAGAVLLDTRSSDNFARGHIAGSINVPIEGKFAPWVGVAVASDARLVLATDEGKQDEAVMRLTRIGYDKIAGWLNGSIRLWRASGRPLFSFAQVSGARLADRYQAGVSRPILDVRTSGEWLEGHIEGSIHIPLLELSARIEEVPFGPLTVVCGSGYRSSIACSLLARNGWTDLENVDGGWTELGPALARL</sequence>
<dbReference type="STRING" id="661478.OP10G_0892"/>
<dbReference type="EMBL" id="CP007139">
    <property type="protein sequence ID" value="AIE84260.1"/>
    <property type="molecule type" value="Genomic_DNA"/>
</dbReference>
<dbReference type="eggNOG" id="COG0491">
    <property type="taxonomic scope" value="Bacteria"/>
</dbReference>
<dbReference type="Proteomes" id="UP000027982">
    <property type="component" value="Chromosome"/>
</dbReference>